<evidence type="ECO:0000313" key="3">
    <source>
        <dbReference type="Proteomes" id="UP001314170"/>
    </source>
</evidence>
<evidence type="ECO:0000313" key="2">
    <source>
        <dbReference type="EMBL" id="CAK7350011.1"/>
    </source>
</evidence>
<accession>A0AAV1SHY5</accession>
<proteinExistence type="predicted"/>
<dbReference type="Proteomes" id="UP001314170">
    <property type="component" value="Unassembled WGS sequence"/>
</dbReference>
<dbReference type="EMBL" id="CAWUPB010001179">
    <property type="protein sequence ID" value="CAK7350011.1"/>
    <property type="molecule type" value="Genomic_DNA"/>
</dbReference>
<comment type="caution">
    <text evidence="2">The sequence shown here is derived from an EMBL/GenBank/DDBJ whole genome shotgun (WGS) entry which is preliminary data.</text>
</comment>
<gene>
    <name evidence="2" type="ORF">DCAF_LOCUS22735</name>
</gene>
<evidence type="ECO:0000256" key="1">
    <source>
        <dbReference type="SAM" id="MobiDB-lite"/>
    </source>
</evidence>
<protein>
    <submittedName>
        <fullName evidence="2">Uncharacterized protein</fullName>
    </submittedName>
</protein>
<name>A0AAV1SHY5_9ROSI</name>
<feature type="region of interest" description="Disordered" evidence="1">
    <location>
        <begin position="1"/>
        <end position="21"/>
    </location>
</feature>
<sequence length="100" mass="10807">MAPKTDKENPAPTFVPGAGAGATSLCWAESNSKYINREHQCLGDSNMSHCQKNSELLEDFLVFNASVNDAFSPSTLVATKKGRTKMGATLSNKDKKREKG</sequence>
<organism evidence="2 3">
    <name type="scientific">Dovyalis caffra</name>
    <dbReference type="NCBI Taxonomy" id="77055"/>
    <lineage>
        <taxon>Eukaryota</taxon>
        <taxon>Viridiplantae</taxon>
        <taxon>Streptophyta</taxon>
        <taxon>Embryophyta</taxon>
        <taxon>Tracheophyta</taxon>
        <taxon>Spermatophyta</taxon>
        <taxon>Magnoliopsida</taxon>
        <taxon>eudicotyledons</taxon>
        <taxon>Gunneridae</taxon>
        <taxon>Pentapetalae</taxon>
        <taxon>rosids</taxon>
        <taxon>fabids</taxon>
        <taxon>Malpighiales</taxon>
        <taxon>Salicaceae</taxon>
        <taxon>Flacourtieae</taxon>
        <taxon>Dovyalis</taxon>
    </lineage>
</organism>
<reference evidence="2 3" key="1">
    <citation type="submission" date="2024-01" db="EMBL/GenBank/DDBJ databases">
        <authorList>
            <person name="Waweru B."/>
        </authorList>
    </citation>
    <scope>NUCLEOTIDE SEQUENCE [LARGE SCALE GENOMIC DNA]</scope>
</reference>
<dbReference type="AlphaFoldDB" id="A0AAV1SHY5"/>
<keyword evidence="3" id="KW-1185">Reference proteome</keyword>